<protein>
    <submittedName>
        <fullName evidence="2">Uncharacterized protein</fullName>
    </submittedName>
</protein>
<evidence type="ECO:0000313" key="2">
    <source>
        <dbReference type="EMBL" id="OQE04982.1"/>
    </source>
</evidence>
<feature type="region of interest" description="Disordered" evidence="1">
    <location>
        <begin position="52"/>
        <end position="106"/>
    </location>
</feature>
<gene>
    <name evidence="2" type="ORF">PENVUL_c028G06613</name>
</gene>
<name>A0A1V6RT75_9EURO</name>
<feature type="compositionally biased region" description="Polar residues" evidence="1">
    <location>
        <begin position="66"/>
        <end position="75"/>
    </location>
</feature>
<sequence length="162" mass="18387">MNGNPGKIAHHQGILRAYKRKNGSLWDKPDDFRKVFQMMAADMRRARDKAGYAYPARARKADLHSQSHSGAQSEPDSGFDSHPSLQPETRGQPQSHSRSQPQQLDMNQEFRLLERAQTELLNGHDRVKAILSQESSEKFRKVLKELELHTLMLLADLAEAAT</sequence>
<feature type="compositionally biased region" description="Low complexity" evidence="1">
    <location>
        <begin position="92"/>
        <end position="103"/>
    </location>
</feature>
<proteinExistence type="predicted"/>
<dbReference type="Proteomes" id="UP000191518">
    <property type="component" value="Unassembled WGS sequence"/>
</dbReference>
<dbReference type="EMBL" id="MDYP01000028">
    <property type="protein sequence ID" value="OQE04982.1"/>
    <property type="molecule type" value="Genomic_DNA"/>
</dbReference>
<dbReference type="AlphaFoldDB" id="A0A1V6RT75"/>
<evidence type="ECO:0000313" key="3">
    <source>
        <dbReference type="Proteomes" id="UP000191518"/>
    </source>
</evidence>
<evidence type="ECO:0000256" key="1">
    <source>
        <dbReference type="SAM" id="MobiDB-lite"/>
    </source>
</evidence>
<reference evidence="3" key="1">
    <citation type="journal article" date="2017" name="Nat. Microbiol.">
        <title>Global analysis of biosynthetic gene clusters reveals vast potential of secondary metabolite production in Penicillium species.</title>
        <authorList>
            <person name="Nielsen J.C."/>
            <person name="Grijseels S."/>
            <person name="Prigent S."/>
            <person name="Ji B."/>
            <person name="Dainat J."/>
            <person name="Nielsen K.F."/>
            <person name="Frisvad J.C."/>
            <person name="Workman M."/>
            <person name="Nielsen J."/>
        </authorList>
    </citation>
    <scope>NUCLEOTIDE SEQUENCE [LARGE SCALE GENOMIC DNA]</scope>
    <source>
        <strain evidence="3">IBT 29486</strain>
    </source>
</reference>
<organism evidence="2 3">
    <name type="scientific">Penicillium vulpinum</name>
    <dbReference type="NCBI Taxonomy" id="29845"/>
    <lineage>
        <taxon>Eukaryota</taxon>
        <taxon>Fungi</taxon>
        <taxon>Dikarya</taxon>
        <taxon>Ascomycota</taxon>
        <taxon>Pezizomycotina</taxon>
        <taxon>Eurotiomycetes</taxon>
        <taxon>Eurotiomycetidae</taxon>
        <taxon>Eurotiales</taxon>
        <taxon>Aspergillaceae</taxon>
        <taxon>Penicillium</taxon>
    </lineage>
</organism>
<comment type="caution">
    <text evidence="2">The sequence shown here is derived from an EMBL/GenBank/DDBJ whole genome shotgun (WGS) entry which is preliminary data.</text>
</comment>
<keyword evidence="3" id="KW-1185">Reference proteome</keyword>
<accession>A0A1V6RT75</accession>